<dbReference type="PANTHER" id="PTHR30543">
    <property type="entry name" value="CHROMATE REDUCTASE"/>
    <property type="match status" value="1"/>
</dbReference>
<dbReference type="PANTHER" id="PTHR30543:SF21">
    <property type="entry name" value="NAD(P)H-DEPENDENT FMN REDUCTASE LOT6"/>
    <property type="match status" value="1"/>
</dbReference>
<dbReference type="HOGENOM" id="CLU_055322_2_1_1"/>
<evidence type="ECO:0000313" key="2">
    <source>
        <dbReference type="EMBL" id="EGV64217.1"/>
    </source>
</evidence>
<dbReference type="Pfam" id="PF03358">
    <property type="entry name" value="FMN_red"/>
    <property type="match status" value="1"/>
</dbReference>
<protein>
    <recommendedName>
        <fullName evidence="1">NADPH-dependent FMN reductase-like domain-containing protein</fullName>
    </recommendedName>
</protein>
<dbReference type="Gene3D" id="3.40.50.360">
    <property type="match status" value="1"/>
</dbReference>
<proteinExistence type="predicted"/>
<reference evidence="2 3" key="1">
    <citation type="journal article" date="2011" name="Proc. Natl. Acad. Sci. U.S.A.">
        <title>Comparative genomics of xylose-fermenting fungi for enhanced biofuel production.</title>
        <authorList>
            <person name="Wohlbach D.J."/>
            <person name="Kuo A."/>
            <person name="Sato T.K."/>
            <person name="Potts K.M."/>
            <person name="Salamov A.A."/>
            <person name="LaButti K.M."/>
            <person name="Sun H."/>
            <person name="Clum A."/>
            <person name="Pangilinan J.L."/>
            <person name="Lindquist E.A."/>
            <person name="Lucas S."/>
            <person name="Lapidus A."/>
            <person name="Jin M."/>
            <person name="Gunawan C."/>
            <person name="Balan V."/>
            <person name="Dale B.E."/>
            <person name="Jeffries T.W."/>
            <person name="Zinkel R."/>
            <person name="Barry K.W."/>
            <person name="Grigoriev I.V."/>
            <person name="Gasch A.P."/>
        </authorList>
    </citation>
    <scope>NUCLEOTIDE SEQUENCE [LARGE SCALE GENOMIC DNA]</scope>
    <source>
        <strain evidence="3">ATCC 10573 / BCRC 21748 / CBS 615 / JCM 9827 / NBRC 10315 / NRRL Y-1498 / VKM Y-70</strain>
    </source>
</reference>
<name>G3B3R4_CANTC</name>
<organism evidence="3">
    <name type="scientific">Candida tenuis (strain ATCC 10573 / BCRC 21748 / CBS 615 / JCM 9827 / NBRC 10315 / NRRL Y-1498 / VKM Y-70)</name>
    <name type="common">Yeast</name>
    <name type="synonym">Yamadazyma tenuis</name>
    <dbReference type="NCBI Taxonomy" id="590646"/>
    <lineage>
        <taxon>Eukaryota</taxon>
        <taxon>Fungi</taxon>
        <taxon>Dikarya</taxon>
        <taxon>Ascomycota</taxon>
        <taxon>Saccharomycotina</taxon>
        <taxon>Pichiomycetes</taxon>
        <taxon>Debaryomycetaceae</taxon>
        <taxon>Yamadazyma</taxon>
    </lineage>
</organism>
<dbReference type="GO" id="GO:0010181">
    <property type="term" value="F:FMN binding"/>
    <property type="evidence" value="ECO:0007669"/>
    <property type="project" value="TreeGrafter"/>
</dbReference>
<evidence type="ECO:0000313" key="3">
    <source>
        <dbReference type="Proteomes" id="UP000000707"/>
    </source>
</evidence>
<dbReference type="STRING" id="590646.G3B3R4"/>
<accession>G3B3R4</accession>
<dbReference type="InterPro" id="IPR005025">
    <property type="entry name" value="FMN_Rdtase-like_dom"/>
</dbReference>
<sequence length="194" mass="21904">MAKFTVGLLVGSPRLKNNSGGIASWIHYQLKALHPDYQVKKFTPTTPLNLVSTPINSVSPRNIKDGSYEDAIIRTWSKEVSSCNAIIFVTPVYNHSYTGQLKIMIDHLFHEFFGKPVILIVQGPTSASLGLDHLRALVNKYQMNVVDELSMKIPYEYVSSPKRVASEFDGTYTNDPFLKEWELKLQEAIEKLES</sequence>
<dbReference type="GO" id="GO:0016491">
    <property type="term" value="F:oxidoreductase activity"/>
    <property type="evidence" value="ECO:0007669"/>
    <property type="project" value="InterPro"/>
</dbReference>
<dbReference type="GO" id="GO:0005829">
    <property type="term" value="C:cytosol"/>
    <property type="evidence" value="ECO:0007669"/>
    <property type="project" value="TreeGrafter"/>
</dbReference>
<keyword evidence="3" id="KW-1185">Reference proteome</keyword>
<gene>
    <name evidence="2" type="ORF">CANTEDRAFT_122566</name>
</gene>
<evidence type="ECO:0000259" key="1">
    <source>
        <dbReference type="Pfam" id="PF03358"/>
    </source>
</evidence>
<dbReference type="eggNOG" id="KOG4530">
    <property type="taxonomic scope" value="Eukaryota"/>
</dbReference>
<dbReference type="AlphaFoldDB" id="G3B3R4"/>
<dbReference type="Proteomes" id="UP000000707">
    <property type="component" value="Unassembled WGS sequence"/>
</dbReference>
<dbReference type="InterPro" id="IPR029039">
    <property type="entry name" value="Flavoprotein-like_sf"/>
</dbReference>
<dbReference type="SUPFAM" id="SSF52218">
    <property type="entry name" value="Flavoproteins"/>
    <property type="match status" value="1"/>
</dbReference>
<dbReference type="EMBL" id="GL996521">
    <property type="protein sequence ID" value="EGV64217.1"/>
    <property type="molecule type" value="Genomic_DNA"/>
</dbReference>
<dbReference type="InterPro" id="IPR050712">
    <property type="entry name" value="NAD(P)H-dep_reductase"/>
</dbReference>
<dbReference type="OrthoDB" id="68575at2759"/>
<feature type="domain" description="NADPH-dependent FMN reductase-like" evidence="1">
    <location>
        <begin position="6"/>
        <end position="149"/>
    </location>
</feature>